<name>X1T3N8_9ZZZZ</name>
<sequence>MLAEIPYAVFIAGAALGGLWVSNIFYDFKLPQYLSRKIGHLGGGTALLLFVIFG</sequence>
<dbReference type="EMBL" id="BARW01009580">
    <property type="protein sequence ID" value="GAI82235.1"/>
    <property type="molecule type" value="Genomic_DNA"/>
</dbReference>
<comment type="caution">
    <text evidence="2">The sequence shown here is derived from an EMBL/GenBank/DDBJ whole genome shotgun (WGS) entry which is preliminary data.</text>
</comment>
<protein>
    <submittedName>
        <fullName evidence="2">Uncharacterized protein</fullName>
    </submittedName>
</protein>
<gene>
    <name evidence="2" type="ORF">S12H4_19214</name>
</gene>
<keyword evidence="1" id="KW-1133">Transmembrane helix</keyword>
<organism evidence="2">
    <name type="scientific">marine sediment metagenome</name>
    <dbReference type="NCBI Taxonomy" id="412755"/>
    <lineage>
        <taxon>unclassified sequences</taxon>
        <taxon>metagenomes</taxon>
        <taxon>ecological metagenomes</taxon>
    </lineage>
</organism>
<feature type="transmembrane region" description="Helical" evidence="1">
    <location>
        <begin position="6"/>
        <end position="26"/>
    </location>
</feature>
<evidence type="ECO:0000256" key="1">
    <source>
        <dbReference type="SAM" id="Phobius"/>
    </source>
</evidence>
<reference evidence="2" key="1">
    <citation type="journal article" date="2014" name="Front. Microbiol.">
        <title>High frequency of phylogenetically diverse reductive dehalogenase-homologous genes in deep subseafloor sedimentary metagenomes.</title>
        <authorList>
            <person name="Kawai M."/>
            <person name="Futagami T."/>
            <person name="Toyoda A."/>
            <person name="Takaki Y."/>
            <person name="Nishi S."/>
            <person name="Hori S."/>
            <person name="Arai W."/>
            <person name="Tsubouchi T."/>
            <person name="Morono Y."/>
            <person name="Uchiyama I."/>
            <person name="Ito T."/>
            <person name="Fujiyama A."/>
            <person name="Inagaki F."/>
            <person name="Takami H."/>
        </authorList>
    </citation>
    <scope>NUCLEOTIDE SEQUENCE</scope>
    <source>
        <strain evidence="2">Expedition CK06-06</strain>
    </source>
</reference>
<evidence type="ECO:0000313" key="2">
    <source>
        <dbReference type="EMBL" id="GAI82235.1"/>
    </source>
</evidence>
<accession>X1T3N8</accession>
<keyword evidence="1" id="KW-0472">Membrane</keyword>
<feature type="transmembrane region" description="Helical" evidence="1">
    <location>
        <begin position="38"/>
        <end position="53"/>
    </location>
</feature>
<dbReference type="AlphaFoldDB" id="X1T3N8"/>
<proteinExistence type="predicted"/>
<keyword evidence="1" id="KW-0812">Transmembrane</keyword>